<dbReference type="PANTHER" id="PTHR34847:SF1">
    <property type="entry name" value="NODULATION PROTEIN U"/>
    <property type="match status" value="1"/>
</dbReference>
<accession>A0A7S4CG16</accession>
<name>A0A7S4CG16_9EUGL</name>
<evidence type="ECO:0000313" key="1">
    <source>
        <dbReference type="EMBL" id="CAE0796160.1"/>
    </source>
</evidence>
<dbReference type="InterPro" id="IPR038152">
    <property type="entry name" value="Carbam_trans_C_sf"/>
</dbReference>
<proteinExistence type="predicted"/>
<dbReference type="EMBL" id="HBJA01022702">
    <property type="protein sequence ID" value="CAE0796160.1"/>
    <property type="molecule type" value="Transcribed_RNA"/>
</dbReference>
<gene>
    <name evidence="1" type="ORF">EGYM00163_LOCUS7280</name>
</gene>
<dbReference type="InterPro" id="IPR043129">
    <property type="entry name" value="ATPase_NBD"/>
</dbReference>
<dbReference type="InterPro" id="IPR051338">
    <property type="entry name" value="NodU/CmcH_Carbamoyltrnsfr"/>
</dbReference>
<reference evidence="1" key="1">
    <citation type="submission" date="2021-01" db="EMBL/GenBank/DDBJ databases">
        <authorList>
            <person name="Corre E."/>
            <person name="Pelletier E."/>
            <person name="Niang G."/>
            <person name="Scheremetjew M."/>
            <person name="Finn R."/>
            <person name="Kale V."/>
            <person name="Holt S."/>
            <person name="Cochrane G."/>
            <person name="Meng A."/>
            <person name="Brown T."/>
            <person name="Cohen L."/>
        </authorList>
    </citation>
    <scope>NUCLEOTIDE SEQUENCE</scope>
    <source>
        <strain evidence="1">CCMP1594</strain>
    </source>
</reference>
<protein>
    <submittedName>
        <fullName evidence="1">Uncharacterized protein</fullName>
    </submittedName>
</protein>
<organism evidence="1">
    <name type="scientific">Eutreptiella gymnastica</name>
    <dbReference type="NCBI Taxonomy" id="73025"/>
    <lineage>
        <taxon>Eukaryota</taxon>
        <taxon>Discoba</taxon>
        <taxon>Euglenozoa</taxon>
        <taxon>Euglenida</taxon>
        <taxon>Spirocuta</taxon>
        <taxon>Euglenophyceae</taxon>
        <taxon>Eutreptiales</taxon>
        <taxon>Eutreptiaceae</taxon>
        <taxon>Eutreptiella</taxon>
    </lineage>
</organism>
<sequence length="374" mass="40249">MSPVLRLTGVMARLGVDIDPPDWDLLMHWATQGQHIVPEIMPLLSQCLHGGPTKDLIRWVRHHNSKAHILNYLRSAQTVLIDAVISWMAPFIEFRPEPVAACGQCPTPRHPNCPLGGQPIEGIVLSGGIALNTLLATAVRRHFGLPVHVAPLPGDTGASVGALFHGIRELPWPGMGLGAKLQGLEVLSADMLHKAPAHPLNVANQLRTGRLVGVLRGPQPLGFQGLGLRSYLALPSEGALQHMFRLECRPPATFPMILTSDDAVTEVVHDDVRSPFASFASYLTPRAQAPLPTSLRNVTVFTVSNASDPWLFAVLQAVPASYLLTGPITTRCKAIKARCHIAPVNSVRDVLTALTSGDLDALVIDESLYTHSAG</sequence>
<dbReference type="SUPFAM" id="SSF53067">
    <property type="entry name" value="Actin-like ATPase domain"/>
    <property type="match status" value="1"/>
</dbReference>
<dbReference type="AlphaFoldDB" id="A0A7S4CG16"/>
<dbReference type="PANTHER" id="PTHR34847">
    <property type="entry name" value="NODULATION PROTEIN U"/>
    <property type="match status" value="1"/>
</dbReference>
<dbReference type="Gene3D" id="3.90.870.20">
    <property type="entry name" value="Carbamoyltransferase, C-terminal domain"/>
    <property type="match status" value="1"/>
</dbReference>